<evidence type="ECO:0000256" key="4">
    <source>
        <dbReference type="ARBA" id="ARBA00022692"/>
    </source>
</evidence>
<dbReference type="Proteomes" id="UP001500827">
    <property type="component" value="Unassembled WGS sequence"/>
</dbReference>
<keyword evidence="17" id="KW-1185">Reference proteome</keyword>
<gene>
    <name evidence="13" type="primary">atpF</name>
    <name evidence="16" type="ORF">GCM10022276_27870</name>
</gene>
<evidence type="ECO:0000256" key="14">
    <source>
        <dbReference type="RuleBase" id="RU003848"/>
    </source>
</evidence>
<protein>
    <recommendedName>
        <fullName evidence="13">ATP synthase subunit b</fullName>
    </recommendedName>
    <alternativeName>
        <fullName evidence="13">ATP synthase F(0) sector subunit b</fullName>
    </alternativeName>
    <alternativeName>
        <fullName evidence="13">ATPase subunit I</fullName>
    </alternativeName>
    <alternativeName>
        <fullName evidence="13">F-type ATPase subunit b</fullName>
        <shortName evidence="13">F-ATPase subunit b</shortName>
    </alternativeName>
</protein>
<name>A0ABP7LUG7_9SPHN</name>
<dbReference type="HAMAP" id="MF_01398">
    <property type="entry name" value="ATP_synth_b_bprime"/>
    <property type="match status" value="1"/>
</dbReference>
<evidence type="ECO:0000256" key="10">
    <source>
        <dbReference type="ARBA" id="ARBA00025198"/>
    </source>
</evidence>
<keyword evidence="9 13" id="KW-0066">ATP synthesis</keyword>
<keyword evidence="8 13" id="KW-0472">Membrane</keyword>
<accession>A0ABP7LUG7</accession>
<evidence type="ECO:0000256" key="13">
    <source>
        <dbReference type="HAMAP-Rule" id="MF_01398"/>
    </source>
</evidence>
<keyword evidence="15" id="KW-0175">Coiled coil</keyword>
<dbReference type="PANTHER" id="PTHR33445">
    <property type="entry name" value="ATP SYNTHASE SUBUNIT B', CHLOROPLASTIC"/>
    <property type="match status" value="1"/>
</dbReference>
<feature type="transmembrane region" description="Helical" evidence="13">
    <location>
        <begin position="6"/>
        <end position="29"/>
    </location>
</feature>
<organism evidence="16 17">
    <name type="scientific">Sphingomonas limnosediminicola</name>
    <dbReference type="NCBI Taxonomy" id="940133"/>
    <lineage>
        <taxon>Bacteria</taxon>
        <taxon>Pseudomonadati</taxon>
        <taxon>Pseudomonadota</taxon>
        <taxon>Alphaproteobacteria</taxon>
        <taxon>Sphingomonadales</taxon>
        <taxon>Sphingomonadaceae</taxon>
        <taxon>Sphingomonas</taxon>
    </lineage>
</organism>
<evidence type="ECO:0000256" key="7">
    <source>
        <dbReference type="ARBA" id="ARBA00023065"/>
    </source>
</evidence>
<dbReference type="EMBL" id="BAABBM010000001">
    <property type="protein sequence ID" value="GAA3907900.1"/>
    <property type="molecule type" value="Genomic_DNA"/>
</dbReference>
<comment type="caution">
    <text evidence="16">The sequence shown here is derived from an EMBL/GenBank/DDBJ whole genome shotgun (WGS) entry which is preliminary data.</text>
</comment>
<evidence type="ECO:0000256" key="11">
    <source>
        <dbReference type="ARBA" id="ARBA00025614"/>
    </source>
</evidence>
<comment type="function">
    <text evidence="10 13">F(1)F(0) ATP synthase produces ATP from ADP in the presence of a proton or sodium gradient. F-type ATPases consist of two structural domains, F(1) containing the extramembraneous catalytic core and F(0) containing the membrane proton channel, linked together by a central stalk and a peripheral stalk. During catalysis, ATP synthesis in the catalytic domain of F(1) is coupled via a rotary mechanism of the central stalk subunits to proton translocation.</text>
</comment>
<keyword evidence="2 13" id="KW-0813">Transport</keyword>
<reference evidence="17" key="1">
    <citation type="journal article" date="2019" name="Int. J. Syst. Evol. Microbiol.">
        <title>The Global Catalogue of Microorganisms (GCM) 10K type strain sequencing project: providing services to taxonomists for standard genome sequencing and annotation.</title>
        <authorList>
            <consortium name="The Broad Institute Genomics Platform"/>
            <consortium name="The Broad Institute Genome Sequencing Center for Infectious Disease"/>
            <person name="Wu L."/>
            <person name="Ma J."/>
        </authorList>
    </citation>
    <scope>NUCLEOTIDE SEQUENCE [LARGE SCALE GENOMIC DNA]</scope>
    <source>
        <strain evidence="17">JCM 17543</strain>
    </source>
</reference>
<comment type="function">
    <text evidence="11">Component of the F(0) channel, it forms part of the peripheral stalk, linking F(1) to F(0). The b'-subunit is a diverged and duplicated form of b found in plants and photosynthetic bacteria.</text>
</comment>
<dbReference type="CDD" id="cd06503">
    <property type="entry name" value="ATP-synt_Fo_b"/>
    <property type="match status" value="1"/>
</dbReference>
<proteinExistence type="inferred from homology"/>
<keyword evidence="6 13" id="KW-1133">Transmembrane helix</keyword>
<sequence>MPQIEQLPFIFFSQLFWLLVVFGIIFFVIGRGMLPKIQGTVELRDKKIADDLERAQAARSEAEATEAEWRARMDAARGEAARLAQEAKQSSAQATEAKVNAAADQINVKVEAASAKIRSAVDAARAEIEAVAADATREMVDRLTGIQVDPKDAAQAVKGKLNV</sequence>
<dbReference type="InterPro" id="IPR002146">
    <property type="entry name" value="ATP_synth_b/b'su_bac/chlpt"/>
</dbReference>
<evidence type="ECO:0000313" key="17">
    <source>
        <dbReference type="Proteomes" id="UP001500827"/>
    </source>
</evidence>
<keyword evidence="3 13" id="KW-0138">CF(0)</keyword>
<evidence type="ECO:0000256" key="3">
    <source>
        <dbReference type="ARBA" id="ARBA00022547"/>
    </source>
</evidence>
<evidence type="ECO:0000256" key="1">
    <source>
        <dbReference type="ARBA" id="ARBA00005513"/>
    </source>
</evidence>
<comment type="similarity">
    <text evidence="1 13 14">Belongs to the ATPase B chain family.</text>
</comment>
<keyword evidence="4 13" id="KW-0812">Transmembrane</keyword>
<dbReference type="RefSeq" id="WP_344700295.1">
    <property type="nucleotide sequence ID" value="NZ_BAABBM010000001.1"/>
</dbReference>
<evidence type="ECO:0000256" key="6">
    <source>
        <dbReference type="ARBA" id="ARBA00022989"/>
    </source>
</evidence>
<feature type="coiled-coil region" evidence="15">
    <location>
        <begin position="48"/>
        <end position="93"/>
    </location>
</feature>
<dbReference type="Pfam" id="PF00430">
    <property type="entry name" value="ATP-synt_B"/>
    <property type="match status" value="1"/>
</dbReference>
<keyword evidence="5 13" id="KW-0375">Hydrogen ion transport</keyword>
<evidence type="ECO:0000313" key="16">
    <source>
        <dbReference type="EMBL" id="GAA3907900.1"/>
    </source>
</evidence>
<evidence type="ECO:0000256" key="8">
    <source>
        <dbReference type="ARBA" id="ARBA00023136"/>
    </source>
</evidence>
<dbReference type="InterPro" id="IPR050059">
    <property type="entry name" value="ATP_synthase_B_chain"/>
</dbReference>
<comment type="subcellular location">
    <subcellularLocation>
        <location evidence="13">Cell membrane</location>
        <topology evidence="13">Single-pass membrane protein</topology>
    </subcellularLocation>
    <subcellularLocation>
        <location evidence="12">Endomembrane system</location>
        <topology evidence="12">Single-pass membrane protein</topology>
    </subcellularLocation>
</comment>
<keyword evidence="7 13" id="KW-0406">Ion transport</keyword>
<evidence type="ECO:0000256" key="2">
    <source>
        <dbReference type="ARBA" id="ARBA00022448"/>
    </source>
</evidence>
<evidence type="ECO:0000256" key="5">
    <source>
        <dbReference type="ARBA" id="ARBA00022781"/>
    </source>
</evidence>
<comment type="subunit">
    <text evidence="13">F-type ATPases have 2 components, F(1) - the catalytic core - and F(0) - the membrane proton channel. F(1) has five subunits: alpha(3), beta(3), gamma(1), delta(1), epsilon(1). F(0) has three main subunits: a(1), b(2) and c(10-14). The alpha and beta chains form an alternating ring which encloses part of the gamma chain. F(1) is attached to F(0) by a central stalk formed by the gamma and epsilon chains, while a peripheral stalk is formed by the delta and b chains.</text>
</comment>
<evidence type="ECO:0000256" key="15">
    <source>
        <dbReference type="SAM" id="Coils"/>
    </source>
</evidence>
<keyword evidence="13" id="KW-1003">Cell membrane</keyword>
<evidence type="ECO:0000256" key="12">
    <source>
        <dbReference type="ARBA" id="ARBA00037847"/>
    </source>
</evidence>
<evidence type="ECO:0000256" key="9">
    <source>
        <dbReference type="ARBA" id="ARBA00023310"/>
    </source>
</evidence>
<dbReference type="PANTHER" id="PTHR33445:SF1">
    <property type="entry name" value="ATP SYNTHASE SUBUNIT B"/>
    <property type="match status" value="1"/>
</dbReference>